<dbReference type="AlphaFoldDB" id="A0A9P8GPK2"/>
<evidence type="ECO:0000256" key="7">
    <source>
        <dbReference type="ARBA" id="ARBA00047899"/>
    </source>
</evidence>
<dbReference type="PANTHER" id="PTHR43671:SF98">
    <property type="entry name" value="SERINE_THREONINE-PROTEIN KINASE NEK11"/>
    <property type="match status" value="1"/>
</dbReference>
<dbReference type="InterPro" id="IPR011009">
    <property type="entry name" value="Kinase-like_dom_sf"/>
</dbReference>
<keyword evidence="4" id="KW-0547">Nucleotide-binding</keyword>
<dbReference type="InterPro" id="IPR000719">
    <property type="entry name" value="Prot_kinase_dom"/>
</dbReference>
<dbReference type="Gene3D" id="1.10.510.10">
    <property type="entry name" value="Transferase(Phosphotransferase) domain 1"/>
    <property type="match status" value="1"/>
</dbReference>
<name>A0A9P8GPK2_AURME</name>
<dbReference type="GO" id="GO:0005634">
    <property type="term" value="C:nucleus"/>
    <property type="evidence" value="ECO:0007669"/>
    <property type="project" value="TreeGrafter"/>
</dbReference>
<protein>
    <recommendedName>
        <fullName evidence="1">non-specific serine/threonine protein kinase</fullName>
        <ecNumber evidence="1">2.7.11.1</ecNumber>
    </recommendedName>
</protein>
<evidence type="ECO:0000256" key="5">
    <source>
        <dbReference type="ARBA" id="ARBA00022777"/>
    </source>
</evidence>
<evidence type="ECO:0000259" key="9">
    <source>
        <dbReference type="PROSITE" id="PS50011"/>
    </source>
</evidence>
<evidence type="ECO:0000313" key="10">
    <source>
        <dbReference type="EMBL" id="KAH0234440.1"/>
    </source>
</evidence>
<dbReference type="EMBL" id="JAHFYH010000003">
    <property type="protein sequence ID" value="KAH0234440.1"/>
    <property type="molecule type" value="Genomic_DNA"/>
</dbReference>
<evidence type="ECO:0000256" key="3">
    <source>
        <dbReference type="ARBA" id="ARBA00022679"/>
    </source>
</evidence>
<dbReference type="EC" id="2.7.11.1" evidence="1"/>
<dbReference type="InterPro" id="IPR050660">
    <property type="entry name" value="NEK_Ser/Thr_kinase"/>
</dbReference>
<evidence type="ECO:0000256" key="8">
    <source>
        <dbReference type="ARBA" id="ARBA00048679"/>
    </source>
</evidence>
<comment type="catalytic activity">
    <reaction evidence="8">
        <text>L-seryl-[protein] + ATP = O-phospho-L-seryl-[protein] + ADP + H(+)</text>
        <dbReference type="Rhea" id="RHEA:17989"/>
        <dbReference type="Rhea" id="RHEA-COMP:9863"/>
        <dbReference type="Rhea" id="RHEA-COMP:11604"/>
        <dbReference type="ChEBI" id="CHEBI:15378"/>
        <dbReference type="ChEBI" id="CHEBI:29999"/>
        <dbReference type="ChEBI" id="CHEBI:30616"/>
        <dbReference type="ChEBI" id="CHEBI:83421"/>
        <dbReference type="ChEBI" id="CHEBI:456216"/>
        <dbReference type="EC" id="2.7.11.1"/>
    </reaction>
</comment>
<reference evidence="10" key="1">
    <citation type="journal article" date="2021" name="J Fungi (Basel)">
        <title>Virulence traits and population genomics of the black yeast Aureobasidium melanogenum.</title>
        <authorList>
            <person name="Cernosa A."/>
            <person name="Sun X."/>
            <person name="Gostincar C."/>
            <person name="Fang C."/>
            <person name="Gunde-Cimerman N."/>
            <person name="Song Z."/>
        </authorList>
    </citation>
    <scope>NUCLEOTIDE SEQUENCE</scope>
    <source>
        <strain evidence="10">EXF-8016</strain>
    </source>
</reference>
<feature type="domain" description="Protein kinase" evidence="9">
    <location>
        <begin position="51"/>
        <end position="403"/>
    </location>
</feature>
<gene>
    <name evidence="10" type="ORF">KCV03_g827</name>
</gene>
<dbReference type="Proteomes" id="UP000767238">
    <property type="component" value="Unassembled WGS sequence"/>
</dbReference>
<keyword evidence="6" id="KW-0067">ATP-binding</keyword>
<dbReference type="SMART" id="SM00220">
    <property type="entry name" value="S_TKc"/>
    <property type="match status" value="1"/>
</dbReference>
<feature type="non-terminal residue" evidence="10">
    <location>
        <position position="1"/>
    </location>
</feature>
<dbReference type="OrthoDB" id="310217at2759"/>
<evidence type="ECO:0000256" key="4">
    <source>
        <dbReference type="ARBA" id="ARBA00022741"/>
    </source>
</evidence>
<keyword evidence="2" id="KW-0723">Serine/threonine-protein kinase</keyword>
<dbReference type="Pfam" id="PF00069">
    <property type="entry name" value="Pkinase"/>
    <property type="match status" value="1"/>
</dbReference>
<dbReference type="PANTHER" id="PTHR43671">
    <property type="entry name" value="SERINE/THREONINE-PROTEIN KINASE NEK"/>
    <property type="match status" value="1"/>
</dbReference>
<proteinExistence type="predicted"/>
<keyword evidence="3" id="KW-0808">Transferase</keyword>
<reference evidence="10" key="2">
    <citation type="submission" date="2021-08" db="EMBL/GenBank/DDBJ databases">
        <authorList>
            <person name="Gostincar C."/>
            <person name="Sun X."/>
            <person name="Song Z."/>
            <person name="Gunde-Cimerman N."/>
        </authorList>
    </citation>
    <scope>NUCLEOTIDE SEQUENCE</scope>
    <source>
        <strain evidence="10">EXF-8016</strain>
    </source>
</reference>
<accession>A0A9P8GPK2</accession>
<dbReference type="GO" id="GO:0005524">
    <property type="term" value="F:ATP binding"/>
    <property type="evidence" value="ECO:0007669"/>
    <property type="project" value="UniProtKB-KW"/>
</dbReference>
<comment type="catalytic activity">
    <reaction evidence="7">
        <text>L-threonyl-[protein] + ATP = O-phospho-L-threonyl-[protein] + ADP + H(+)</text>
        <dbReference type="Rhea" id="RHEA:46608"/>
        <dbReference type="Rhea" id="RHEA-COMP:11060"/>
        <dbReference type="Rhea" id="RHEA-COMP:11605"/>
        <dbReference type="ChEBI" id="CHEBI:15378"/>
        <dbReference type="ChEBI" id="CHEBI:30013"/>
        <dbReference type="ChEBI" id="CHEBI:30616"/>
        <dbReference type="ChEBI" id="CHEBI:61977"/>
        <dbReference type="ChEBI" id="CHEBI:456216"/>
        <dbReference type="EC" id="2.7.11.1"/>
    </reaction>
</comment>
<sequence>MANATPRLADMAANARDLVMHTFRNWPFVPPANQGAGRQQPIAPGNWLPIPTADIVMAVGAEGVVHLWCDVNLATQRISDRVVVKHVVSGQARYQDPDNWVNNQVGGQPLECHQANIVWAAIPNPAVQHQQHIQSCLGWGDVVPPHVVPQTYQYKLYHEYCSQSSLNRVMKKQPRKKKAGAVRKGRKQFPEPFLWYMFESLAKACVAMETVYNNNGLVHQDMHPGNVFFGDPDPTRFAKYPVLKVADFGSARELTHQVRTRGPIVQSDPVCLTYAAPENSWLSPIPMHAPFPWEASNMAITKKTNIYQVGLIMASAIRLIQPLPENDWRVPPHNYRVPPADQLHHDPGPAVGVSELSRAQLNPGPKKYSDALINLVIQCLRHNSGNRPFAHVLLQSIQQNANFQGMDQITATGGPLTAAQKALCIDMNPDKYEIGKIF</sequence>
<dbReference type="GO" id="GO:0004674">
    <property type="term" value="F:protein serine/threonine kinase activity"/>
    <property type="evidence" value="ECO:0007669"/>
    <property type="project" value="UniProtKB-KW"/>
</dbReference>
<evidence type="ECO:0000313" key="11">
    <source>
        <dbReference type="Proteomes" id="UP000767238"/>
    </source>
</evidence>
<evidence type="ECO:0000256" key="1">
    <source>
        <dbReference type="ARBA" id="ARBA00012513"/>
    </source>
</evidence>
<dbReference type="SUPFAM" id="SSF56112">
    <property type="entry name" value="Protein kinase-like (PK-like)"/>
    <property type="match status" value="1"/>
</dbReference>
<keyword evidence="5" id="KW-0418">Kinase</keyword>
<comment type="caution">
    <text evidence="10">The sequence shown here is derived from an EMBL/GenBank/DDBJ whole genome shotgun (WGS) entry which is preliminary data.</text>
</comment>
<dbReference type="PROSITE" id="PS50011">
    <property type="entry name" value="PROTEIN_KINASE_DOM"/>
    <property type="match status" value="1"/>
</dbReference>
<evidence type="ECO:0000256" key="2">
    <source>
        <dbReference type="ARBA" id="ARBA00022527"/>
    </source>
</evidence>
<organism evidence="10 11">
    <name type="scientific">Aureobasidium melanogenum</name>
    <name type="common">Aureobasidium pullulans var. melanogenum</name>
    <dbReference type="NCBI Taxonomy" id="46634"/>
    <lineage>
        <taxon>Eukaryota</taxon>
        <taxon>Fungi</taxon>
        <taxon>Dikarya</taxon>
        <taxon>Ascomycota</taxon>
        <taxon>Pezizomycotina</taxon>
        <taxon>Dothideomycetes</taxon>
        <taxon>Dothideomycetidae</taxon>
        <taxon>Dothideales</taxon>
        <taxon>Saccotheciaceae</taxon>
        <taxon>Aureobasidium</taxon>
    </lineage>
</organism>
<evidence type="ECO:0000256" key="6">
    <source>
        <dbReference type="ARBA" id="ARBA00022840"/>
    </source>
</evidence>